<dbReference type="EMBL" id="JAAPAO010001040">
    <property type="protein sequence ID" value="KAF4651572.1"/>
    <property type="molecule type" value="Genomic_DNA"/>
</dbReference>
<organism evidence="2 3">
    <name type="scientific">Perkinsus chesapeaki</name>
    <name type="common">Clam parasite</name>
    <name type="synonym">Perkinsus andrewsi</name>
    <dbReference type="NCBI Taxonomy" id="330153"/>
    <lineage>
        <taxon>Eukaryota</taxon>
        <taxon>Sar</taxon>
        <taxon>Alveolata</taxon>
        <taxon>Perkinsozoa</taxon>
        <taxon>Perkinsea</taxon>
        <taxon>Perkinsida</taxon>
        <taxon>Perkinsidae</taxon>
        <taxon>Perkinsus</taxon>
    </lineage>
</organism>
<name>A0A7J6KXD7_PERCH</name>
<keyword evidence="3" id="KW-1185">Reference proteome</keyword>
<dbReference type="AlphaFoldDB" id="A0A7J6KXD7"/>
<accession>A0A7J6KXD7</accession>
<protein>
    <submittedName>
        <fullName evidence="2">Uncharacterized protein</fullName>
    </submittedName>
</protein>
<evidence type="ECO:0000256" key="1">
    <source>
        <dbReference type="SAM" id="SignalP"/>
    </source>
</evidence>
<feature type="chain" id="PRO_5029526058" evidence="1">
    <location>
        <begin position="23"/>
        <end position="222"/>
    </location>
</feature>
<sequence>MQRCSYLFGSLIFALCILGMSALDDSSGEPLDYLAVPEYTQMLDEVVMNLDPLDGDSNGDSDGDSDVDFGIYLGLDRSHRECEKCVHEYVESALHRAEEEVHKRCEHPKCPYMKKACEEALKNKKALYGYLFAKLRAGAVAEAYCTGAQRCHGRQHADLKDSSFDTTPVQKRLAEKCEHPENARFRRFCEFRHKEPQIAAGMVYAYVAPYKYAMGYCMAARK</sequence>
<evidence type="ECO:0000313" key="2">
    <source>
        <dbReference type="EMBL" id="KAF4651572.1"/>
    </source>
</evidence>
<dbReference type="Proteomes" id="UP000591131">
    <property type="component" value="Unassembled WGS sequence"/>
</dbReference>
<reference evidence="2 3" key="1">
    <citation type="submission" date="2020-04" db="EMBL/GenBank/DDBJ databases">
        <title>Perkinsus chesapeaki whole genome sequence.</title>
        <authorList>
            <person name="Bogema D.R."/>
        </authorList>
    </citation>
    <scope>NUCLEOTIDE SEQUENCE [LARGE SCALE GENOMIC DNA]</scope>
    <source>
        <strain evidence="2">ATCC PRA-425</strain>
    </source>
</reference>
<gene>
    <name evidence="2" type="ORF">FOL47_000314</name>
</gene>
<comment type="caution">
    <text evidence="2">The sequence shown here is derived from an EMBL/GenBank/DDBJ whole genome shotgun (WGS) entry which is preliminary data.</text>
</comment>
<proteinExistence type="predicted"/>
<feature type="signal peptide" evidence="1">
    <location>
        <begin position="1"/>
        <end position="22"/>
    </location>
</feature>
<evidence type="ECO:0000313" key="3">
    <source>
        <dbReference type="Proteomes" id="UP000591131"/>
    </source>
</evidence>
<keyword evidence="1" id="KW-0732">Signal</keyword>